<feature type="transmembrane region" description="Helical" evidence="1">
    <location>
        <begin position="313"/>
        <end position="334"/>
    </location>
</feature>
<keyword evidence="1" id="KW-0812">Transmembrane</keyword>
<keyword evidence="3" id="KW-1185">Reference proteome</keyword>
<dbReference type="InterPro" id="IPR019286">
    <property type="entry name" value="DUF2339_TM"/>
</dbReference>
<feature type="transmembrane region" description="Helical" evidence="1">
    <location>
        <begin position="616"/>
        <end position="634"/>
    </location>
</feature>
<dbReference type="Pfam" id="PF10101">
    <property type="entry name" value="DUF2339"/>
    <property type="match status" value="1"/>
</dbReference>
<feature type="transmembrane region" description="Helical" evidence="1">
    <location>
        <begin position="752"/>
        <end position="773"/>
    </location>
</feature>
<evidence type="ECO:0000313" key="3">
    <source>
        <dbReference type="Proteomes" id="UP000287527"/>
    </source>
</evidence>
<feature type="transmembrane region" description="Helical" evidence="1">
    <location>
        <begin position="809"/>
        <end position="826"/>
    </location>
</feature>
<evidence type="ECO:0000256" key="1">
    <source>
        <dbReference type="SAM" id="Phobius"/>
    </source>
</evidence>
<feature type="transmembrane region" description="Helical" evidence="1">
    <location>
        <begin position="780"/>
        <end position="797"/>
    </location>
</feature>
<accession>A0A444HBL5</accession>
<feature type="transmembrane region" description="Helical" evidence="1">
    <location>
        <begin position="210"/>
        <end position="231"/>
    </location>
</feature>
<sequence length="850" mass="95746">MEIILLIALIIILVVFLNKISSKVDVIQHNFYETNRRLDHYIKLAESREKSVVTDSQPVNIPEPEVVPIVPQPVDPVVEDPIETPTIEASAIETPTIDLHKEELQDSTLKPAALNLPIEPQTIQKPTIILPEKKSWWKNFKEQNPDLERFIGENLINKIGILILVLGISYFVKFAIDKDWIGEPARVGVGILAGGIVMLVAHKLRLNYKAFSSVLVAGAISIFYFTIVVAFHDYHLFSQTVAFIIMVVITAFSAFISVSYDRMELAALTLIGGFAAPFMVSTGSGNYVVLFSYITILNVGILLIAYYKKWGFINLLSYIFTVILFGGWLSTIIGEKTAPYFGALLFGFVFYLIFILMNIVNNIKTKTSFSNIQLCILVSNTFLFYAAGIVILENSWPQYKGMFTLLLGIFNFCFAWLLYKKLDMDQKVIYILIGLTLTFVTLAIPIQFNGNYITLFWAAEAVLLMWLARKSKIENFRFGSVIVHILMFISLLLDWVQIYIQSDSLIIIANRAFLTGAFAVASFIALLKVLKQDSGSYKAFGLVFNVESYVKFIQLFVVILIYIVGFIELRYQAFSYLESANAVYSLSALYHLLFSVAVIQLYCIGKSQLAQKFGSVLGTINIIVFILLFSLFAYNEVEAYISNEIASKFAYWLHFALLAAALYTAMQVYTMNSKMILREFKSKSFLPWIVVFFLVYLASSELMLNGLALSLKPITPEDLSAAHQLTKYKSFTNENLYSVLANRNSTTVSNQIIKTGFPILWGVIAFLILILGIKKQLKNIRIAALILLGITILKLFIYDIRNASETGKIVAFILLGVLILVISFVYQKLKLLVIADKPDDNTIESSNENN</sequence>
<keyword evidence="1" id="KW-1133">Transmembrane helix</keyword>
<evidence type="ECO:0000313" key="2">
    <source>
        <dbReference type="EMBL" id="RWX00767.1"/>
    </source>
</evidence>
<name>A0A444HBL5_9FLAO</name>
<feature type="transmembrane region" description="Helical" evidence="1">
    <location>
        <begin position="155"/>
        <end position="176"/>
    </location>
</feature>
<gene>
    <name evidence="2" type="ORF">EPI11_07030</name>
</gene>
<reference evidence="2 3" key="1">
    <citation type="submission" date="2019-01" db="EMBL/GenBank/DDBJ databases">
        <title>Flavobacterium sp. nov.,isolated from freshwater.</title>
        <authorList>
            <person name="Zhang R."/>
            <person name="Du Z.-J."/>
        </authorList>
    </citation>
    <scope>NUCLEOTIDE SEQUENCE [LARGE SCALE GENOMIC DNA]</scope>
    <source>
        <strain evidence="2 3">1E403</strain>
    </source>
</reference>
<dbReference type="OrthoDB" id="666059at2"/>
<feature type="transmembrane region" description="Helical" evidence="1">
    <location>
        <begin position="265"/>
        <end position="281"/>
    </location>
</feature>
<dbReference type="PANTHER" id="PTHR38434">
    <property type="entry name" value="BLL2549 PROTEIN"/>
    <property type="match status" value="1"/>
</dbReference>
<feature type="transmembrane region" description="Helical" evidence="1">
    <location>
        <begin position="428"/>
        <end position="446"/>
    </location>
</feature>
<protein>
    <submittedName>
        <fullName evidence="2">DUF2339 domain-containing protein</fullName>
    </submittedName>
</protein>
<feature type="transmembrane region" description="Helical" evidence="1">
    <location>
        <begin position="506"/>
        <end position="527"/>
    </location>
</feature>
<feature type="transmembrane region" description="Helical" evidence="1">
    <location>
        <begin position="398"/>
        <end position="419"/>
    </location>
</feature>
<feature type="transmembrane region" description="Helical" evidence="1">
    <location>
        <begin position="372"/>
        <end position="392"/>
    </location>
</feature>
<dbReference type="AlphaFoldDB" id="A0A444HBL5"/>
<comment type="caution">
    <text evidence="2">The sequence shown here is derived from an EMBL/GenBank/DDBJ whole genome shotgun (WGS) entry which is preliminary data.</text>
</comment>
<proteinExistence type="predicted"/>
<feature type="transmembrane region" description="Helical" evidence="1">
    <location>
        <begin position="582"/>
        <end position="604"/>
    </location>
</feature>
<dbReference type="EMBL" id="SBII01000004">
    <property type="protein sequence ID" value="RWX00767.1"/>
    <property type="molecule type" value="Genomic_DNA"/>
</dbReference>
<feature type="transmembrane region" description="Helical" evidence="1">
    <location>
        <begin position="685"/>
        <end position="704"/>
    </location>
</feature>
<feature type="transmembrane region" description="Helical" evidence="1">
    <location>
        <begin position="548"/>
        <end position="567"/>
    </location>
</feature>
<keyword evidence="1" id="KW-0472">Membrane</keyword>
<dbReference type="PANTHER" id="PTHR38434:SF1">
    <property type="entry name" value="BLL2549 PROTEIN"/>
    <property type="match status" value="1"/>
</dbReference>
<organism evidence="2 3">
    <name type="scientific">Flavobacterium cerinum</name>
    <dbReference type="NCBI Taxonomy" id="2502784"/>
    <lineage>
        <taxon>Bacteria</taxon>
        <taxon>Pseudomonadati</taxon>
        <taxon>Bacteroidota</taxon>
        <taxon>Flavobacteriia</taxon>
        <taxon>Flavobacteriales</taxon>
        <taxon>Flavobacteriaceae</taxon>
        <taxon>Flavobacterium</taxon>
    </lineage>
</organism>
<feature type="transmembrane region" description="Helical" evidence="1">
    <location>
        <begin position="287"/>
        <end position="306"/>
    </location>
</feature>
<feature type="transmembrane region" description="Helical" evidence="1">
    <location>
        <begin position="340"/>
        <end position="360"/>
    </location>
</feature>
<feature type="transmembrane region" description="Helical" evidence="1">
    <location>
        <begin position="452"/>
        <end position="469"/>
    </location>
</feature>
<feature type="transmembrane region" description="Helical" evidence="1">
    <location>
        <begin position="237"/>
        <end position="258"/>
    </location>
</feature>
<feature type="transmembrane region" description="Helical" evidence="1">
    <location>
        <begin position="481"/>
        <end position="500"/>
    </location>
</feature>
<dbReference type="Proteomes" id="UP000287527">
    <property type="component" value="Unassembled WGS sequence"/>
</dbReference>
<dbReference type="RefSeq" id="WP_128389250.1">
    <property type="nucleotide sequence ID" value="NZ_SBII01000004.1"/>
</dbReference>
<feature type="transmembrane region" description="Helical" evidence="1">
    <location>
        <begin position="649"/>
        <end position="665"/>
    </location>
</feature>